<dbReference type="InterPro" id="IPR013221">
    <property type="entry name" value="Mur_ligase_cen"/>
</dbReference>
<evidence type="ECO:0000256" key="5">
    <source>
        <dbReference type="ARBA" id="ARBA00022840"/>
    </source>
</evidence>
<dbReference type="GO" id="GO:0009252">
    <property type="term" value="P:peptidoglycan biosynthetic process"/>
    <property type="evidence" value="ECO:0007669"/>
    <property type="project" value="UniProtKB-UniRule"/>
</dbReference>
<dbReference type="GO" id="GO:0008360">
    <property type="term" value="P:regulation of cell shape"/>
    <property type="evidence" value="ECO:0007669"/>
    <property type="project" value="UniProtKB-KW"/>
</dbReference>
<dbReference type="EMBL" id="FOSP01000005">
    <property type="protein sequence ID" value="SFK39449.1"/>
    <property type="molecule type" value="Genomic_DNA"/>
</dbReference>
<keyword evidence="9 10" id="KW-0961">Cell wall biogenesis/degradation</keyword>
<dbReference type="GO" id="GO:0005737">
    <property type="term" value="C:cytoplasm"/>
    <property type="evidence" value="ECO:0007669"/>
    <property type="project" value="UniProtKB-SubCell"/>
</dbReference>
<dbReference type="PANTHER" id="PTHR43024:SF1">
    <property type="entry name" value="UDP-N-ACETYLMURAMOYL-TRIPEPTIDE--D-ALANYL-D-ALANINE LIGASE"/>
    <property type="match status" value="1"/>
</dbReference>
<evidence type="ECO:0000259" key="12">
    <source>
        <dbReference type="Pfam" id="PF01225"/>
    </source>
</evidence>
<evidence type="ECO:0000313" key="16">
    <source>
        <dbReference type="Proteomes" id="UP000199533"/>
    </source>
</evidence>
<dbReference type="Pfam" id="PF08245">
    <property type="entry name" value="Mur_ligase_M"/>
    <property type="match status" value="1"/>
</dbReference>
<dbReference type="OrthoDB" id="9801978at2"/>
<dbReference type="Proteomes" id="UP000199533">
    <property type="component" value="Unassembled WGS sequence"/>
</dbReference>
<evidence type="ECO:0000256" key="7">
    <source>
        <dbReference type="ARBA" id="ARBA00022984"/>
    </source>
</evidence>
<evidence type="ECO:0000313" key="15">
    <source>
        <dbReference type="EMBL" id="SFK39449.1"/>
    </source>
</evidence>
<organism evidence="15 16">
    <name type="scientific">Nitrosomonas aestuarii</name>
    <dbReference type="NCBI Taxonomy" id="52441"/>
    <lineage>
        <taxon>Bacteria</taxon>
        <taxon>Pseudomonadati</taxon>
        <taxon>Pseudomonadota</taxon>
        <taxon>Betaproteobacteria</taxon>
        <taxon>Nitrosomonadales</taxon>
        <taxon>Nitrosomonadaceae</taxon>
        <taxon>Nitrosomonas</taxon>
    </lineage>
</organism>
<dbReference type="PANTHER" id="PTHR43024">
    <property type="entry name" value="UDP-N-ACETYLMURAMOYL-TRIPEPTIDE--D-ALANYL-D-ALANINE LIGASE"/>
    <property type="match status" value="1"/>
</dbReference>
<dbReference type="InterPro" id="IPR036565">
    <property type="entry name" value="Mur-like_cat_sf"/>
</dbReference>
<dbReference type="InterPro" id="IPR000713">
    <property type="entry name" value="Mur_ligase_N"/>
</dbReference>
<evidence type="ECO:0000256" key="9">
    <source>
        <dbReference type="ARBA" id="ARBA00023316"/>
    </source>
</evidence>
<gene>
    <name evidence="10" type="primary">murF</name>
    <name evidence="15" type="ORF">SAMN05216302_1005111</name>
</gene>
<dbReference type="Gene3D" id="3.40.1390.10">
    <property type="entry name" value="MurE/MurF, N-terminal domain"/>
    <property type="match status" value="1"/>
</dbReference>
<dbReference type="Gene3D" id="3.40.1190.10">
    <property type="entry name" value="Mur-like, catalytic domain"/>
    <property type="match status" value="1"/>
</dbReference>
<evidence type="ECO:0000256" key="1">
    <source>
        <dbReference type="ARBA" id="ARBA00022490"/>
    </source>
</evidence>
<dbReference type="InterPro" id="IPR004101">
    <property type="entry name" value="Mur_ligase_C"/>
</dbReference>
<keyword evidence="16" id="KW-1185">Reference proteome</keyword>
<feature type="domain" description="Mur ligase C-terminal" evidence="13">
    <location>
        <begin position="333"/>
        <end position="452"/>
    </location>
</feature>
<accession>A0A1I3Z7A7</accession>
<feature type="domain" description="Mur ligase N-terminal catalytic" evidence="12">
    <location>
        <begin position="23"/>
        <end position="97"/>
    </location>
</feature>
<evidence type="ECO:0000256" key="2">
    <source>
        <dbReference type="ARBA" id="ARBA00022598"/>
    </source>
</evidence>
<sequence length="465" mass="49858">MMLLEEAAHILNGRWEGNNVLFTGVSTDSRTLLKGDMFVALSGERFEGYRFVLAAQNKGAVAAMVGSNVDDAALSTDLSLLHVNDTRTALGQLAAHWRTRYSIPFIAVTGSNGKTTVKDMLATILRQAAGETEIAEQKSPVLSFVLATEGNLNNDIGVPLMLLRLRDTHQYAVIEMGMNHMGEIAYLARLAKPGVAVITNAGAAHIQGLGTVEAVAYAKGEIMTGLDAHGIAVINADDQYAPLWRELAGIRRVIGFGLGEQDKYKQVAAQYQTDICGSALRLCLPDGFVDVQLKVPGIHNVHNALAAAAAAAAVDIDKKTIASGLERFKGVRGRLQSKRGLNQALLIDDSYNANPESVRAAMAVLAASKGRKILVLGDMGELGESSVELHRAIGEEARRTKLDGLLTLGELSKYASEAFGQGAQHFSDIDELLGAAEKLLDVDVTLLVKGSRFMQMERVVKRLEA</sequence>
<evidence type="ECO:0000256" key="10">
    <source>
        <dbReference type="HAMAP-Rule" id="MF_02019"/>
    </source>
</evidence>
<dbReference type="InterPro" id="IPR005863">
    <property type="entry name" value="UDP-N-AcMur_synth"/>
</dbReference>
<dbReference type="AlphaFoldDB" id="A0A1I3Z7A7"/>
<dbReference type="SUPFAM" id="SSF53244">
    <property type="entry name" value="MurD-like peptide ligases, peptide-binding domain"/>
    <property type="match status" value="1"/>
</dbReference>
<dbReference type="Pfam" id="PF01225">
    <property type="entry name" value="Mur_ligase"/>
    <property type="match status" value="1"/>
</dbReference>
<comment type="similarity">
    <text evidence="10">Belongs to the MurCDEF family. MurF subfamily.</text>
</comment>
<dbReference type="Gene3D" id="3.90.190.20">
    <property type="entry name" value="Mur ligase, C-terminal domain"/>
    <property type="match status" value="1"/>
</dbReference>
<dbReference type="Pfam" id="PF02875">
    <property type="entry name" value="Mur_ligase_C"/>
    <property type="match status" value="1"/>
</dbReference>
<evidence type="ECO:0000256" key="6">
    <source>
        <dbReference type="ARBA" id="ARBA00022960"/>
    </source>
</evidence>
<dbReference type="HAMAP" id="MF_02019">
    <property type="entry name" value="MurF"/>
    <property type="match status" value="1"/>
</dbReference>
<evidence type="ECO:0000256" key="11">
    <source>
        <dbReference type="RuleBase" id="RU004136"/>
    </source>
</evidence>
<dbReference type="SUPFAM" id="SSF63418">
    <property type="entry name" value="MurE/MurF N-terminal domain"/>
    <property type="match status" value="1"/>
</dbReference>
<evidence type="ECO:0000256" key="3">
    <source>
        <dbReference type="ARBA" id="ARBA00022618"/>
    </source>
</evidence>
<feature type="binding site" evidence="10">
    <location>
        <begin position="110"/>
        <end position="116"/>
    </location>
    <ligand>
        <name>ATP</name>
        <dbReference type="ChEBI" id="CHEBI:30616"/>
    </ligand>
</feature>
<dbReference type="NCBIfam" id="TIGR01143">
    <property type="entry name" value="murF"/>
    <property type="match status" value="1"/>
</dbReference>
<dbReference type="InterPro" id="IPR035911">
    <property type="entry name" value="MurE/MurF_N"/>
</dbReference>
<keyword evidence="4 10" id="KW-0547">Nucleotide-binding</keyword>
<protein>
    <recommendedName>
        <fullName evidence="10 11">UDP-N-acetylmuramoyl-tripeptide--D-alanyl-D-alanine ligase</fullName>
        <ecNumber evidence="10 11">6.3.2.10</ecNumber>
    </recommendedName>
    <alternativeName>
        <fullName evidence="10">D-alanyl-D-alanine-adding enzyme</fullName>
    </alternativeName>
</protein>
<dbReference type="InterPro" id="IPR051046">
    <property type="entry name" value="MurCDEF_CellWall_CoF430Synth"/>
</dbReference>
<comment type="function">
    <text evidence="10 11">Involved in cell wall formation. Catalyzes the final step in the synthesis of UDP-N-acetylmuramoyl-pentapeptide, the precursor of murein.</text>
</comment>
<name>A0A1I3Z7A7_9PROT</name>
<evidence type="ECO:0000259" key="14">
    <source>
        <dbReference type="Pfam" id="PF08245"/>
    </source>
</evidence>
<reference evidence="16" key="1">
    <citation type="submission" date="2016-10" db="EMBL/GenBank/DDBJ databases">
        <authorList>
            <person name="Varghese N."/>
            <person name="Submissions S."/>
        </authorList>
    </citation>
    <scope>NUCLEOTIDE SEQUENCE [LARGE SCALE GENOMIC DNA]</scope>
    <source>
        <strain evidence="16">Nm69</strain>
    </source>
</reference>
<evidence type="ECO:0000256" key="4">
    <source>
        <dbReference type="ARBA" id="ARBA00022741"/>
    </source>
</evidence>
<dbReference type="GO" id="GO:0008766">
    <property type="term" value="F:UDP-N-acetylmuramoylalanyl-D-glutamyl-2,6-diaminopimelate-D-alanyl-D-alanine ligase activity"/>
    <property type="evidence" value="ECO:0007669"/>
    <property type="project" value="RHEA"/>
</dbReference>
<dbReference type="STRING" id="52441.SAMN05216302_1005111"/>
<dbReference type="InterPro" id="IPR036615">
    <property type="entry name" value="Mur_ligase_C_dom_sf"/>
</dbReference>
<evidence type="ECO:0000259" key="13">
    <source>
        <dbReference type="Pfam" id="PF02875"/>
    </source>
</evidence>
<dbReference type="GO" id="GO:0071555">
    <property type="term" value="P:cell wall organization"/>
    <property type="evidence" value="ECO:0007669"/>
    <property type="project" value="UniProtKB-KW"/>
</dbReference>
<comment type="pathway">
    <text evidence="10 11">Cell wall biogenesis; peptidoglycan biosynthesis.</text>
</comment>
<keyword evidence="1 10" id="KW-0963">Cytoplasm</keyword>
<dbReference type="GO" id="GO:0047480">
    <property type="term" value="F:UDP-N-acetylmuramoyl-tripeptide-D-alanyl-D-alanine ligase activity"/>
    <property type="evidence" value="ECO:0007669"/>
    <property type="project" value="UniProtKB-UniRule"/>
</dbReference>
<keyword evidence="2 10" id="KW-0436">Ligase</keyword>
<feature type="domain" description="Mur ligase central" evidence="14">
    <location>
        <begin position="108"/>
        <end position="311"/>
    </location>
</feature>
<keyword evidence="6 10" id="KW-0133">Cell shape</keyword>
<dbReference type="UniPathway" id="UPA00219"/>
<keyword evidence="7 10" id="KW-0573">Peptidoglycan synthesis</keyword>
<keyword evidence="3 10" id="KW-0132">Cell division</keyword>
<keyword evidence="8 10" id="KW-0131">Cell cycle</keyword>
<comment type="catalytic activity">
    <reaction evidence="10 11">
        <text>D-alanyl-D-alanine + UDP-N-acetyl-alpha-D-muramoyl-L-alanyl-gamma-D-glutamyl-meso-2,6-diaminopimelate + ATP = UDP-N-acetyl-alpha-D-muramoyl-L-alanyl-gamma-D-glutamyl-meso-2,6-diaminopimeloyl-D-alanyl-D-alanine + ADP + phosphate + H(+)</text>
        <dbReference type="Rhea" id="RHEA:28374"/>
        <dbReference type="ChEBI" id="CHEBI:15378"/>
        <dbReference type="ChEBI" id="CHEBI:30616"/>
        <dbReference type="ChEBI" id="CHEBI:43474"/>
        <dbReference type="ChEBI" id="CHEBI:57822"/>
        <dbReference type="ChEBI" id="CHEBI:61386"/>
        <dbReference type="ChEBI" id="CHEBI:83905"/>
        <dbReference type="ChEBI" id="CHEBI:456216"/>
        <dbReference type="EC" id="6.3.2.10"/>
    </reaction>
</comment>
<comment type="subcellular location">
    <subcellularLocation>
        <location evidence="10 11">Cytoplasm</location>
    </subcellularLocation>
</comment>
<dbReference type="GO" id="GO:0005524">
    <property type="term" value="F:ATP binding"/>
    <property type="evidence" value="ECO:0007669"/>
    <property type="project" value="UniProtKB-UniRule"/>
</dbReference>
<dbReference type="SUPFAM" id="SSF53623">
    <property type="entry name" value="MurD-like peptide ligases, catalytic domain"/>
    <property type="match status" value="1"/>
</dbReference>
<dbReference type="EC" id="6.3.2.10" evidence="10 11"/>
<dbReference type="GO" id="GO:0051301">
    <property type="term" value="P:cell division"/>
    <property type="evidence" value="ECO:0007669"/>
    <property type="project" value="UniProtKB-KW"/>
</dbReference>
<proteinExistence type="inferred from homology"/>
<keyword evidence="5 10" id="KW-0067">ATP-binding</keyword>
<evidence type="ECO:0000256" key="8">
    <source>
        <dbReference type="ARBA" id="ARBA00023306"/>
    </source>
</evidence>
<dbReference type="RefSeq" id="WP_090697679.1">
    <property type="nucleotide sequence ID" value="NZ_FOSP01000005.1"/>
</dbReference>